<dbReference type="EMBL" id="CZBI01000003">
    <property type="protein sequence ID" value="CUQ00827.1"/>
    <property type="molecule type" value="Genomic_DNA"/>
</dbReference>
<reference evidence="1 2" key="1">
    <citation type="submission" date="2015-09" db="EMBL/GenBank/DDBJ databases">
        <authorList>
            <consortium name="Pathogen Informatics"/>
        </authorList>
    </citation>
    <scope>NUCLEOTIDE SEQUENCE [LARGE SCALE GENOMIC DNA]</scope>
    <source>
        <strain evidence="1 2">2789STDY5834945</strain>
    </source>
</reference>
<dbReference type="Gene3D" id="2.60.40.1930">
    <property type="match status" value="1"/>
</dbReference>
<dbReference type="RefSeq" id="WP_055218966.1">
    <property type="nucleotide sequence ID" value="NZ_CZBI01000003.1"/>
</dbReference>
<gene>
    <name evidence="1" type="ORF">ERS852557_02450</name>
</gene>
<dbReference type="Proteomes" id="UP000095541">
    <property type="component" value="Unassembled WGS sequence"/>
</dbReference>
<protein>
    <submittedName>
        <fullName evidence="1">TonB-dependent Receptor Plug Domain</fullName>
    </submittedName>
</protein>
<evidence type="ECO:0000313" key="2">
    <source>
        <dbReference type="Proteomes" id="UP000095541"/>
    </source>
</evidence>
<sequence length="895" mass="102372">MESDSLHEYDKSWKAFFITTLFILCTVNAYAQSSDTIFSRYFRYAQNFADSYPREKVSLHLDNASYYLGDTIWFKAYVVTAEQNLPTTISKPLYVELLDQLGNVVERQIIQLTDGEGTGQIILNNTFFTGYYEMRAYTKWMLAFDNPSCFSRVLPVYRKRLSDKETPRSIATYRMDVSMKQRPKDKEKKFTVRFFPEGGQLVKGISSIVAFEATSRDKGAADVEGTVVSPSGEELAHIRSLHDGMGYFEYKPEGKAGVAKIDYEGSTYQFDLPEALPQGYVLRIDNRREMLDITVARSSQAMKDTLAVFVSSQGRPYKCMTLDFEDELSCQFRISTKELPPGVQQISLVNLKGETLCERFCYVMPRSSMLLACKTDHALYRPFEPVTCRIKVRDHLNRPVQANLSVSIRNGVESDFREYDHSIYTDLLLVSDLKGYIHQPGFYFENQSAERFKMLDVLLLVRGWRKYDLSRLIGKRPFLPRYLPETSLTLYGQVESYFGKALRNVGVSILARRDSVSIAGMTKTDSLGYFSAPVDGFSGSMDALIQTRNEGKKWNKQAVVKLFRNFEPSLRKLDYYELNPEWKEAGDLKQLLDTLDIAYKDSVFGPDHHLLDEVVVNAKRLNLLLKQTERFEKEILGYYNITQVVDKMRDKGEAVYNLPMLLKELNPNFRLSDSLSLHYNNSRVLFIVNGGVLSYGKTDYVLDKDVDAIKSIMLYYDQAGGESVFVMNKQSNRVTKFTANNFWSGRWQDGDLSDLPLQDAIGADSGPDALWGEKDRKTMKKSPLQKSSVVVCSITTIDDWDPNKTYKARRGIRHTYIQGYDEPLEFYSPAYPDGTPLYTEDSRRTLYWNPNVKTNEKGEAVIQCYNSDNSAPLIINVETLYKGSPSSLNIYSMGY</sequence>
<name>A0A174SY71_BACT4</name>
<dbReference type="AlphaFoldDB" id="A0A174SY71"/>
<evidence type="ECO:0000313" key="1">
    <source>
        <dbReference type="EMBL" id="CUQ00827.1"/>
    </source>
</evidence>
<accession>A0A174SY71</accession>
<keyword evidence="1" id="KW-0675">Receptor</keyword>
<proteinExistence type="predicted"/>
<organism evidence="1 2">
    <name type="scientific">Bacteroides thetaiotaomicron</name>
    <dbReference type="NCBI Taxonomy" id="818"/>
    <lineage>
        <taxon>Bacteria</taxon>
        <taxon>Pseudomonadati</taxon>
        <taxon>Bacteroidota</taxon>
        <taxon>Bacteroidia</taxon>
        <taxon>Bacteroidales</taxon>
        <taxon>Bacteroidaceae</taxon>
        <taxon>Bacteroides</taxon>
    </lineage>
</organism>